<dbReference type="Pfam" id="PF00266">
    <property type="entry name" value="Aminotran_5"/>
    <property type="match status" value="1"/>
</dbReference>
<dbReference type="FunFam" id="3.90.1150.10:FF:000049">
    <property type="entry name" value="Alanine-glyoxylate aminotransferase 1"/>
    <property type="match status" value="1"/>
</dbReference>
<accession>A0AAD5SQ59</accession>
<keyword evidence="4" id="KW-0032">Aminotransferase</keyword>
<feature type="modified residue" description="N6-(pyridoxal phosphate)lysine" evidence="8">
    <location>
        <position position="196"/>
    </location>
</feature>
<dbReference type="EC" id="2.6.1.44" evidence="3"/>
<dbReference type="EMBL" id="JADGJH010003108">
    <property type="protein sequence ID" value="KAJ3093322.1"/>
    <property type="molecule type" value="Genomic_DNA"/>
</dbReference>
<comment type="cofactor">
    <cofactor evidence="1 8 10">
        <name>pyridoxal 5'-phosphate</name>
        <dbReference type="ChEBI" id="CHEBI:597326"/>
    </cofactor>
</comment>
<proteinExistence type="inferred from homology"/>
<dbReference type="Proteomes" id="UP001211907">
    <property type="component" value="Unassembled WGS sequence"/>
</dbReference>
<evidence type="ECO:0000256" key="7">
    <source>
        <dbReference type="PIRSR" id="PIRSR000524-1"/>
    </source>
</evidence>
<feature type="binding site" evidence="7">
    <location>
        <position position="350"/>
    </location>
    <ligand>
        <name>substrate</name>
    </ligand>
</feature>
<dbReference type="Gene3D" id="3.90.1150.10">
    <property type="entry name" value="Aspartate Aminotransferase, domain 1"/>
    <property type="match status" value="1"/>
</dbReference>
<evidence type="ECO:0000256" key="6">
    <source>
        <dbReference type="ARBA" id="ARBA00022898"/>
    </source>
</evidence>
<name>A0AAD5SQ59_9FUNG</name>
<dbReference type="InterPro" id="IPR020578">
    <property type="entry name" value="Aminotrans_V_PyrdxlP_BS"/>
</dbReference>
<gene>
    <name evidence="12" type="ORF">HK100_006683</name>
</gene>
<keyword evidence="13" id="KW-1185">Reference proteome</keyword>
<dbReference type="PIRSF" id="PIRSF000524">
    <property type="entry name" value="SPT"/>
    <property type="match status" value="1"/>
</dbReference>
<evidence type="ECO:0000256" key="8">
    <source>
        <dbReference type="PIRSR" id="PIRSR000524-50"/>
    </source>
</evidence>
<keyword evidence="5" id="KW-0808">Transferase</keyword>
<evidence type="ECO:0000259" key="11">
    <source>
        <dbReference type="Pfam" id="PF00266"/>
    </source>
</evidence>
<feature type="domain" description="Aminotransferase class V" evidence="11">
    <location>
        <begin position="32"/>
        <end position="342"/>
    </location>
</feature>
<evidence type="ECO:0000313" key="13">
    <source>
        <dbReference type="Proteomes" id="UP001211907"/>
    </source>
</evidence>
<dbReference type="InterPro" id="IPR015422">
    <property type="entry name" value="PyrdxlP-dep_Trfase_small"/>
</dbReference>
<dbReference type="InterPro" id="IPR015421">
    <property type="entry name" value="PyrdxlP-dep_Trfase_major"/>
</dbReference>
<dbReference type="InterPro" id="IPR024169">
    <property type="entry name" value="SP_NH2Trfase/AEP_transaminase"/>
</dbReference>
<dbReference type="InterPro" id="IPR000192">
    <property type="entry name" value="Aminotrans_V_dom"/>
</dbReference>
<comment type="similarity">
    <text evidence="2 9">Belongs to the class-V pyridoxal-phosphate-dependent aminotransferase family.</text>
</comment>
<dbReference type="GO" id="GO:0008453">
    <property type="term" value="F:alanine-glyoxylate transaminase activity"/>
    <property type="evidence" value="ECO:0007669"/>
    <property type="project" value="UniProtKB-EC"/>
</dbReference>
<dbReference type="PANTHER" id="PTHR21152">
    <property type="entry name" value="AMINOTRANSFERASE CLASS V"/>
    <property type="match status" value="1"/>
</dbReference>
<evidence type="ECO:0000313" key="12">
    <source>
        <dbReference type="EMBL" id="KAJ3093322.1"/>
    </source>
</evidence>
<dbReference type="InterPro" id="IPR015424">
    <property type="entry name" value="PyrdxlP-dep_Trfase"/>
</dbReference>
<evidence type="ECO:0000256" key="10">
    <source>
        <dbReference type="RuleBase" id="RU004504"/>
    </source>
</evidence>
<reference evidence="12" key="1">
    <citation type="submission" date="2020-05" db="EMBL/GenBank/DDBJ databases">
        <title>Phylogenomic resolution of chytrid fungi.</title>
        <authorList>
            <person name="Stajich J.E."/>
            <person name="Amses K."/>
            <person name="Simmons R."/>
            <person name="Seto K."/>
            <person name="Myers J."/>
            <person name="Bonds A."/>
            <person name="Quandt C.A."/>
            <person name="Barry K."/>
            <person name="Liu P."/>
            <person name="Grigoriev I."/>
            <person name="Longcore J.E."/>
            <person name="James T.Y."/>
        </authorList>
    </citation>
    <scope>NUCLEOTIDE SEQUENCE</scope>
    <source>
        <strain evidence="12">JEL0513</strain>
    </source>
</reference>
<dbReference type="Gene3D" id="3.40.640.10">
    <property type="entry name" value="Type I PLP-dependent aspartate aminotransferase-like (Major domain)"/>
    <property type="match status" value="1"/>
</dbReference>
<evidence type="ECO:0000256" key="4">
    <source>
        <dbReference type="ARBA" id="ARBA00022576"/>
    </source>
</evidence>
<evidence type="ECO:0000256" key="5">
    <source>
        <dbReference type="ARBA" id="ARBA00022679"/>
    </source>
</evidence>
<evidence type="ECO:0000256" key="9">
    <source>
        <dbReference type="RuleBase" id="RU004075"/>
    </source>
</evidence>
<protein>
    <recommendedName>
        <fullName evidence="3">alanine--glyoxylate transaminase</fullName>
        <ecNumber evidence="3">2.6.1.44</ecNumber>
    </recommendedName>
</protein>
<dbReference type="GO" id="GO:0019265">
    <property type="term" value="P:glycine biosynthetic process, by transamination of glyoxylate"/>
    <property type="evidence" value="ECO:0007669"/>
    <property type="project" value="TreeGrafter"/>
</dbReference>
<organism evidence="12 13">
    <name type="scientific">Physocladia obscura</name>
    <dbReference type="NCBI Taxonomy" id="109957"/>
    <lineage>
        <taxon>Eukaryota</taxon>
        <taxon>Fungi</taxon>
        <taxon>Fungi incertae sedis</taxon>
        <taxon>Chytridiomycota</taxon>
        <taxon>Chytridiomycota incertae sedis</taxon>
        <taxon>Chytridiomycetes</taxon>
        <taxon>Chytridiales</taxon>
        <taxon>Chytriomycetaceae</taxon>
        <taxon>Physocladia</taxon>
    </lineage>
</organism>
<comment type="caution">
    <text evidence="12">The sequence shown here is derived from an EMBL/GenBank/DDBJ whole genome shotgun (WGS) entry which is preliminary data.</text>
</comment>
<dbReference type="GO" id="GO:0004760">
    <property type="term" value="F:L-serine-pyruvate transaminase activity"/>
    <property type="evidence" value="ECO:0007669"/>
    <property type="project" value="TreeGrafter"/>
</dbReference>
<dbReference type="GO" id="GO:0005777">
    <property type="term" value="C:peroxisome"/>
    <property type="evidence" value="ECO:0007669"/>
    <property type="project" value="TreeGrafter"/>
</dbReference>
<dbReference type="SUPFAM" id="SSF53383">
    <property type="entry name" value="PLP-dependent transferases"/>
    <property type="match status" value="1"/>
</dbReference>
<dbReference type="AlphaFoldDB" id="A0AAD5SQ59"/>
<dbReference type="FunFam" id="3.40.640.10:FF:000027">
    <property type="entry name" value="Serine--pyruvate aminotransferase, mitochondrial"/>
    <property type="match status" value="1"/>
</dbReference>
<dbReference type="PANTHER" id="PTHR21152:SF24">
    <property type="entry name" value="ALANINE--GLYOXYLATE AMINOTRANSFERASE 1"/>
    <property type="match status" value="1"/>
</dbReference>
<dbReference type="PROSITE" id="PS00595">
    <property type="entry name" value="AA_TRANSFER_CLASS_5"/>
    <property type="match status" value="1"/>
</dbReference>
<evidence type="ECO:0000256" key="1">
    <source>
        <dbReference type="ARBA" id="ARBA00001933"/>
    </source>
</evidence>
<sequence>MTTPTQHRLCMIPGPVEFDADVLNAMATPATSHVDPFFIEKFGSAIELLRKVFFAPTGQPFVVAGSGTLTWDATAANLVENGDNVLVINTGIFGDWFAECIGVYGGVVDAVRAPFGSRPSLAQIEAALTSKHYKLVTVTHVDTSSGVLNNIEDICVLVKRVSPNTLIALDGVCSVGAEVIKQEEWGIDVVMTGSQKALGVPPGLAVMVVSKRAVEVALNRKSPPTTYFASFKKWLPIMQKYEARQASYFATPPVQLILALQVSLEQLVAAQGSLEHRFAQHRAASAKVKDTLESWGLQLVPVNRACAANTLTAVYYPAGVAPAEFLGKVGLKGVVLAGGLHPEHATKYFRIGHMNVSVVNDSLLNHLETTLDAIKAALQECGHKI</sequence>
<evidence type="ECO:0000256" key="3">
    <source>
        <dbReference type="ARBA" id="ARBA00013049"/>
    </source>
</evidence>
<evidence type="ECO:0000256" key="2">
    <source>
        <dbReference type="ARBA" id="ARBA00009236"/>
    </source>
</evidence>
<keyword evidence="6 8" id="KW-0663">Pyridoxal phosphate</keyword>